<dbReference type="KEGG" id="cci:CC1G_07152"/>
<protein>
    <recommendedName>
        <fullName evidence="9">Wax synthase domain-containing protein</fullName>
    </recommendedName>
</protein>
<evidence type="ECO:0000256" key="5">
    <source>
        <dbReference type="ARBA" id="ARBA00022692"/>
    </source>
</evidence>
<dbReference type="InterPro" id="IPR044851">
    <property type="entry name" value="Wax_synthase"/>
</dbReference>
<keyword evidence="4" id="KW-0808">Transferase</keyword>
<dbReference type="GO" id="GO:0006629">
    <property type="term" value="P:lipid metabolic process"/>
    <property type="evidence" value="ECO:0007669"/>
    <property type="project" value="InterPro"/>
</dbReference>
<evidence type="ECO:0000256" key="2">
    <source>
        <dbReference type="ARBA" id="ARBA00005179"/>
    </source>
</evidence>
<evidence type="ECO:0000256" key="4">
    <source>
        <dbReference type="ARBA" id="ARBA00022679"/>
    </source>
</evidence>
<organism evidence="10 11">
    <name type="scientific">Coprinopsis cinerea (strain Okayama-7 / 130 / ATCC MYA-4618 / FGSC 9003)</name>
    <name type="common">Inky cap fungus</name>
    <name type="synonym">Hormographiella aspergillata</name>
    <dbReference type="NCBI Taxonomy" id="240176"/>
    <lineage>
        <taxon>Eukaryota</taxon>
        <taxon>Fungi</taxon>
        <taxon>Dikarya</taxon>
        <taxon>Basidiomycota</taxon>
        <taxon>Agaricomycotina</taxon>
        <taxon>Agaricomycetes</taxon>
        <taxon>Agaricomycetidae</taxon>
        <taxon>Agaricales</taxon>
        <taxon>Agaricineae</taxon>
        <taxon>Psathyrellaceae</taxon>
        <taxon>Coprinopsis</taxon>
    </lineage>
</organism>
<gene>
    <name evidence="10" type="ORF">CC1G_07152</name>
</gene>
<dbReference type="GO" id="GO:0008374">
    <property type="term" value="F:O-acyltransferase activity"/>
    <property type="evidence" value="ECO:0007669"/>
    <property type="project" value="InterPro"/>
</dbReference>
<dbReference type="Proteomes" id="UP000001861">
    <property type="component" value="Unassembled WGS sequence"/>
</dbReference>
<feature type="transmembrane region" description="Helical" evidence="8">
    <location>
        <begin position="198"/>
        <end position="217"/>
    </location>
</feature>
<keyword evidence="6 8" id="KW-1133">Transmembrane helix</keyword>
<keyword evidence="7 8" id="KW-0472">Membrane</keyword>
<dbReference type="HOGENOM" id="CLU_034105_1_0_1"/>
<dbReference type="PANTHER" id="PTHR31595:SF57">
    <property type="entry name" value="OS04G0481900 PROTEIN"/>
    <property type="match status" value="1"/>
</dbReference>
<accession>A8NR94</accession>
<dbReference type="GO" id="GO:0016020">
    <property type="term" value="C:membrane"/>
    <property type="evidence" value="ECO:0007669"/>
    <property type="project" value="UniProtKB-SubCell"/>
</dbReference>
<comment type="pathway">
    <text evidence="2">Secondary metabolite biosynthesis.</text>
</comment>
<proteinExistence type="inferred from homology"/>
<feature type="transmembrane region" description="Helical" evidence="8">
    <location>
        <begin position="458"/>
        <end position="476"/>
    </location>
</feature>
<dbReference type="eggNOG" id="ENOG502SHW9">
    <property type="taxonomic scope" value="Eukaryota"/>
</dbReference>
<dbReference type="Pfam" id="PF13813">
    <property type="entry name" value="MBOAT_2"/>
    <property type="match status" value="1"/>
</dbReference>
<keyword evidence="5 8" id="KW-0812">Transmembrane</keyword>
<evidence type="ECO:0000313" key="10">
    <source>
        <dbReference type="EMBL" id="EAU86073.2"/>
    </source>
</evidence>
<dbReference type="EMBL" id="AACS02000008">
    <property type="protein sequence ID" value="EAU86073.2"/>
    <property type="molecule type" value="Genomic_DNA"/>
</dbReference>
<comment type="subcellular location">
    <subcellularLocation>
        <location evidence="1">Membrane</location>
        <topology evidence="1">Multi-pass membrane protein</topology>
    </subcellularLocation>
</comment>
<feature type="transmembrane region" description="Helical" evidence="8">
    <location>
        <begin position="229"/>
        <end position="249"/>
    </location>
</feature>
<evidence type="ECO:0000313" key="11">
    <source>
        <dbReference type="Proteomes" id="UP000001861"/>
    </source>
</evidence>
<dbReference type="RefSeq" id="XP_001835728.2">
    <property type="nucleotide sequence ID" value="XM_001835676.2"/>
</dbReference>
<dbReference type="InParanoid" id="A8NR94"/>
<evidence type="ECO:0000256" key="6">
    <source>
        <dbReference type="ARBA" id="ARBA00022989"/>
    </source>
</evidence>
<evidence type="ECO:0000259" key="9">
    <source>
        <dbReference type="Pfam" id="PF13813"/>
    </source>
</evidence>
<reference evidence="10 11" key="1">
    <citation type="journal article" date="2010" name="Proc. Natl. Acad. Sci. U.S.A.">
        <title>Insights into evolution of multicellular fungi from the assembled chromosomes of the mushroom Coprinopsis cinerea (Coprinus cinereus).</title>
        <authorList>
            <person name="Stajich J.E."/>
            <person name="Wilke S.K."/>
            <person name="Ahren D."/>
            <person name="Au C.H."/>
            <person name="Birren B.W."/>
            <person name="Borodovsky M."/>
            <person name="Burns C."/>
            <person name="Canback B."/>
            <person name="Casselton L.A."/>
            <person name="Cheng C.K."/>
            <person name="Deng J."/>
            <person name="Dietrich F.S."/>
            <person name="Fargo D.C."/>
            <person name="Farman M.L."/>
            <person name="Gathman A.C."/>
            <person name="Goldberg J."/>
            <person name="Guigo R."/>
            <person name="Hoegger P.J."/>
            <person name="Hooker J.B."/>
            <person name="Huggins A."/>
            <person name="James T.Y."/>
            <person name="Kamada T."/>
            <person name="Kilaru S."/>
            <person name="Kodira C."/>
            <person name="Kues U."/>
            <person name="Kupfer D."/>
            <person name="Kwan H.S."/>
            <person name="Lomsadze A."/>
            <person name="Li W."/>
            <person name="Lilly W.W."/>
            <person name="Ma L.J."/>
            <person name="Mackey A.J."/>
            <person name="Manning G."/>
            <person name="Martin F."/>
            <person name="Muraguchi H."/>
            <person name="Natvig D.O."/>
            <person name="Palmerini H."/>
            <person name="Ramesh M.A."/>
            <person name="Rehmeyer C.J."/>
            <person name="Roe B.A."/>
            <person name="Shenoy N."/>
            <person name="Stanke M."/>
            <person name="Ter-Hovhannisyan V."/>
            <person name="Tunlid A."/>
            <person name="Velagapudi R."/>
            <person name="Vision T.J."/>
            <person name="Zeng Q."/>
            <person name="Zolan M.E."/>
            <person name="Pukkila P.J."/>
        </authorList>
    </citation>
    <scope>NUCLEOTIDE SEQUENCE [LARGE SCALE GENOMIC DNA]</scope>
    <source>
        <strain evidence="11">Okayama-7 / 130 / ATCC MYA-4618 / FGSC 9003</strain>
    </source>
</reference>
<sequence>MVEGQRTSGIPGDKLTEQALLAPAFPADAAWFSMILWLPAWSSTLPSPRLSGVGRNNLVRLAQTSGQAMVRGRLARVVVAYLFSRLFGVGALIRFTKFIDVTDQPSTTYFSHFFTIDAMHKCLTRRLRGAQALVCFPPSMQSGGLLHELADGANQAFRTIVPYPRDRIPYHWNVAWIPIACYFPFFFLAYLARRPDTYLIRLLLLPSVISLILVAAYRFTFTQPELNVYNWGAALLAAVAIAKSLEYALNPEGMLKVGEIRPGVTKGKAKHVPNGSAIPNGYYSHSDEVEERHNYWLYDAFELAHTLRGLQWKFGQGMHIPPFERPLERKAFLRATFISFVKNFLLLDLLESLVKLFPGVGSPTGGSIWYSDLKPPLRFAVATIIHLLTGGAILSGFGMVYDLITLIAVAFCGSSPRSWPPVMDNPWIAESMHEFWAKRWHQLLRQTFLVFGGYPGKWIAGPMGMVFGTFLASGLFHECAMYNMGRGYDHSATLFFGAQGPVLVLERLWRKVTGKRVGGWPGRLWVYFIMFIAAQPMVNAWHRRGLGGGMVIPPFISPMRIFIVPNIQRFVNSLH</sequence>
<dbReference type="OMA" id="ANGHINP"/>
<dbReference type="OrthoDB" id="1077582at2759"/>
<feature type="transmembrane region" description="Helical" evidence="8">
    <location>
        <begin position="379"/>
        <end position="411"/>
    </location>
</feature>
<dbReference type="GeneID" id="6012263"/>
<feature type="transmembrane region" description="Helical" evidence="8">
    <location>
        <begin position="74"/>
        <end position="95"/>
    </location>
</feature>
<comment type="similarity">
    <text evidence="3">Belongs to the wax synthase family.</text>
</comment>
<evidence type="ECO:0000256" key="8">
    <source>
        <dbReference type="SAM" id="Phobius"/>
    </source>
</evidence>
<dbReference type="VEuPathDB" id="FungiDB:CC1G_07152"/>
<feature type="domain" description="Wax synthase" evidence="9">
    <location>
        <begin position="419"/>
        <end position="496"/>
    </location>
</feature>
<keyword evidence="11" id="KW-1185">Reference proteome</keyword>
<feature type="transmembrane region" description="Helical" evidence="8">
    <location>
        <begin position="524"/>
        <end position="541"/>
    </location>
</feature>
<evidence type="ECO:0000256" key="7">
    <source>
        <dbReference type="ARBA" id="ARBA00023136"/>
    </source>
</evidence>
<evidence type="ECO:0000256" key="1">
    <source>
        <dbReference type="ARBA" id="ARBA00004141"/>
    </source>
</evidence>
<dbReference type="PANTHER" id="PTHR31595">
    <property type="entry name" value="LONG-CHAIN-ALCOHOL O-FATTY-ACYLTRANSFERASE 3-RELATED"/>
    <property type="match status" value="1"/>
</dbReference>
<feature type="transmembrane region" description="Helical" evidence="8">
    <location>
        <begin position="170"/>
        <end position="191"/>
    </location>
</feature>
<comment type="caution">
    <text evidence="10">The sequence shown here is derived from an EMBL/GenBank/DDBJ whole genome shotgun (WGS) entry which is preliminary data.</text>
</comment>
<dbReference type="InterPro" id="IPR032805">
    <property type="entry name" value="Wax_synthase_dom"/>
</dbReference>
<dbReference type="AlphaFoldDB" id="A8NR94"/>
<name>A8NR94_COPC7</name>
<evidence type="ECO:0000256" key="3">
    <source>
        <dbReference type="ARBA" id="ARBA00007282"/>
    </source>
</evidence>